<dbReference type="Proteomes" id="UP000016491">
    <property type="component" value="Unassembled WGS sequence"/>
</dbReference>
<comment type="caution">
    <text evidence="1">The sequence shown here is derived from an EMBL/GenBank/DDBJ whole genome shotgun (WGS) entry which is preliminary data.</text>
</comment>
<dbReference type="SUPFAM" id="SSF52172">
    <property type="entry name" value="CheY-like"/>
    <property type="match status" value="1"/>
</dbReference>
<evidence type="ECO:0000313" key="1">
    <source>
        <dbReference type="EMBL" id="ERI74315.1"/>
    </source>
</evidence>
<protein>
    <recommendedName>
        <fullName evidence="3">Stage 0 sporulation protein A homolog</fullName>
    </recommendedName>
</protein>
<evidence type="ECO:0000313" key="2">
    <source>
        <dbReference type="Proteomes" id="UP000016491"/>
    </source>
</evidence>
<dbReference type="Gene3D" id="3.40.50.2300">
    <property type="match status" value="1"/>
</dbReference>
<evidence type="ECO:0008006" key="3">
    <source>
        <dbReference type="Google" id="ProtNLM"/>
    </source>
</evidence>
<dbReference type="AlphaFoldDB" id="A0ABC9TSI1"/>
<dbReference type="EMBL" id="AWSU01000335">
    <property type="protein sequence ID" value="ERI74315.1"/>
    <property type="molecule type" value="Genomic_DNA"/>
</dbReference>
<accession>A0ABC9TSI1</accession>
<name>A0ABC9TSI1_CLOSY</name>
<reference evidence="1 2" key="1">
    <citation type="submission" date="2013-07" db="EMBL/GenBank/DDBJ databases">
        <authorList>
            <person name="Weinstock G."/>
            <person name="Sodergren E."/>
            <person name="Wylie T."/>
            <person name="Fulton L."/>
            <person name="Fulton R."/>
            <person name="Fronick C."/>
            <person name="O'Laughlin M."/>
            <person name="Godfrey J."/>
            <person name="Miner T."/>
            <person name="Herter B."/>
            <person name="Appelbaum E."/>
            <person name="Cordes M."/>
            <person name="Lek S."/>
            <person name="Wollam A."/>
            <person name="Pepin K.H."/>
            <person name="Palsikar V.B."/>
            <person name="Mitreva M."/>
            <person name="Wilson R.K."/>
        </authorList>
    </citation>
    <scope>NUCLEOTIDE SEQUENCE [LARGE SCALE GENOMIC DNA]</scope>
    <source>
        <strain evidence="1 2">ATCC 14940</strain>
    </source>
</reference>
<proteinExistence type="predicted"/>
<sequence>MRGEVVASGEWRPLREPQLPETAGKGLFTGRRILIAEDNEINAEIICKILRMCGIITEVESNGPWLSKRSLPRLRELTMPS</sequence>
<organism evidence="1 2">
    <name type="scientific">[Clostridium] symbiosum ATCC 14940</name>
    <dbReference type="NCBI Taxonomy" id="411472"/>
    <lineage>
        <taxon>Bacteria</taxon>
        <taxon>Bacillati</taxon>
        <taxon>Bacillota</taxon>
        <taxon>Clostridia</taxon>
        <taxon>Lachnospirales</taxon>
        <taxon>Lachnospiraceae</taxon>
        <taxon>Otoolea</taxon>
    </lineage>
</organism>
<dbReference type="InterPro" id="IPR011006">
    <property type="entry name" value="CheY-like_superfamily"/>
</dbReference>
<gene>
    <name evidence="1" type="ORF">CLOSYM_04075</name>
</gene>